<dbReference type="InterPro" id="IPR043502">
    <property type="entry name" value="DNA/RNA_pol_sf"/>
</dbReference>
<keyword evidence="5" id="KW-0227">DNA damage</keyword>
<gene>
    <name evidence="5" type="primary">dinB</name>
    <name evidence="8" type="ORF">ACFSW5_15735</name>
</gene>
<comment type="subunit">
    <text evidence="5">Monomer.</text>
</comment>
<name>A0ABW5QZX8_9BACL</name>
<comment type="similarity">
    <text evidence="1 5">Belongs to the DNA polymerase type-Y family.</text>
</comment>
<feature type="binding site" evidence="5">
    <location>
        <position position="15"/>
    </location>
    <ligand>
        <name>Mg(2+)</name>
        <dbReference type="ChEBI" id="CHEBI:18420"/>
    </ligand>
</feature>
<sequence length="409" mass="45631">MKQETKGGRVILHLDMNAFYCSVHEAEEPGKYKNKPTAVGGSVEQRKGILVTCSYAARAKGVRTGMTIREALRLCPELIMIKPDFRLYRKYSERFMAIARQYTPLVQAVSIDECYLDITGSGLFGTPIQIAETIQKRIQTECSLPCSVGIGPNKLLAKMASDMKKPNGLTILRIRDMPALMWDKPCDTLFGVGRKTAEKLRRLNITTIGQLAAADQSFLVRHFGVYGEWLKLAANGIDHSPVDPEDGPSKSIGHTTTLPADVTGREEAARILLELSDRAGRRLRAQRLIAGTVQITLRRPDMTTITRSRTLPSPIRHTADIYKEALNLLDRHWREGDPIRLLGVTLQSLTEEAETAVQLDLFEYEKQPRKDALADVMDKLRNKFGEHAVRSASMASSTRTPKASEDVNE</sequence>
<dbReference type="NCBIfam" id="NF002492">
    <property type="entry name" value="PRK01810.1"/>
    <property type="match status" value="1"/>
</dbReference>
<keyword evidence="5" id="KW-0234">DNA repair</keyword>
<dbReference type="SUPFAM" id="SSF100879">
    <property type="entry name" value="Lesion bypass DNA polymerase (Y-family), little finger domain"/>
    <property type="match status" value="1"/>
</dbReference>
<dbReference type="PANTHER" id="PTHR11076:SF33">
    <property type="entry name" value="DNA POLYMERASE KAPPA"/>
    <property type="match status" value="1"/>
</dbReference>
<dbReference type="InterPro" id="IPR017961">
    <property type="entry name" value="DNA_pol_Y-fam_little_finger"/>
</dbReference>
<keyword evidence="5 8" id="KW-0808">Transferase</keyword>
<feature type="site" description="Substrate discrimination" evidence="5">
    <location>
        <position position="20"/>
    </location>
</feature>
<dbReference type="GO" id="GO:0003887">
    <property type="term" value="F:DNA-directed DNA polymerase activity"/>
    <property type="evidence" value="ECO:0007669"/>
    <property type="project" value="UniProtKB-EC"/>
</dbReference>
<reference evidence="9" key="1">
    <citation type="journal article" date="2019" name="Int. J. Syst. Evol. Microbiol.">
        <title>The Global Catalogue of Microorganisms (GCM) 10K type strain sequencing project: providing services to taxonomists for standard genome sequencing and annotation.</title>
        <authorList>
            <consortium name="The Broad Institute Genomics Platform"/>
            <consortium name="The Broad Institute Genome Sequencing Center for Infectious Disease"/>
            <person name="Wu L."/>
            <person name="Ma J."/>
        </authorList>
    </citation>
    <scope>NUCLEOTIDE SEQUENCE [LARGE SCALE GENOMIC DNA]</scope>
    <source>
        <strain evidence="9">TISTR 1827</strain>
    </source>
</reference>
<dbReference type="NCBIfam" id="NF002677">
    <property type="entry name" value="PRK02406.1"/>
    <property type="match status" value="1"/>
</dbReference>
<keyword evidence="3 5" id="KW-0548">Nucleotidyltransferase</keyword>
<dbReference type="RefSeq" id="WP_379274895.1">
    <property type="nucleotide sequence ID" value="NZ_JBHUGT010000012.1"/>
</dbReference>
<feature type="active site" evidence="5">
    <location>
        <position position="113"/>
    </location>
</feature>
<keyword evidence="5" id="KW-0963">Cytoplasm</keyword>
<dbReference type="InterPro" id="IPR024728">
    <property type="entry name" value="PolY_HhH_motif"/>
</dbReference>
<dbReference type="SUPFAM" id="SSF56672">
    <property type="entry name" value="DNA/RNA polymerases"/>
    <property type="match status" value="1"/>
</dbReference>
<evidence type="ECO:0000256" key="4">
    <source>
        <dbReference type="ARBA" id="ARBA00022932"/>
    </source>
</evidence>
<keyword evidence="9" id="KW-1185">Reference proteome</keyword>
<dbReference type="InterPro" id="IPR001126">
    <property type="entry name" value="UmuC"/>
</dbReference>
<feature type="region of interest" description="Disordered" evidence="6">
    <location>
        <begin position="387"/>
        <end position="409"/>
    </location>
</feature>
<dbReference type="Proteomes" id="UP001597493">
    <property type="component" value="Unassembled WGS sequence"/>
</dbReference>
<organism evidence="8 9">
    <name type="scientific">Paenibacillus thailandensis</name>
    <dbReference type="NCBI Taxonomy" id="393250"/>
    <lineage>
        <taxon>Bacteria</taxon>
        <taxon>Bacillati</taxon>
        <taxon>Bacillota</taxon>
        <taxon>Bacilli</taxon>
        <taxon>Bacillales</taxon>
        <taxon>Paenibacillaceae</taxon>
        <taxon>Paenibacillus</taxon>
    </lineage>
</organism>
<dbReference type="HAMAP" id="MF_01113">
    <property type="entry name" value="DNApol_IV"/>
    <property type="match status" value="1"/>
</dbReference>
<evidence type="ECO:0000256" key="2">
    <source>
        <dbReference type="ARBA" id="ARBA00022457"/>
    </source>
</evidence>
<dbReference type="Pfam" id="PF11799">
    <property type="entry name" value="IMS_C"/>
    <property type="match status" value="1"/>
</dbReference>
<keyword evidence="4 5" id="KW-0239">DNA-directed DNA polymerase</keyword>
<dbReference type="Gene3D" id="1.10.150.20">
    <property type="entry name" value="5' to 3' exonuclease, C-terminal subdomain"/>
    <property type="match status" value="1"/>
</dbReference>
<comment type="cofactor">
    <cofactor evidence="5">
        <name>Mg(2+)</name>
        <dbReference type="ChEBI" id="CHEBI:18420"/>
    </cofactor>
    <text evidence="5">Binds 2 magnesium ions per subunit.</text>
</comment>
<evidence type="ECO:0000256" key="6">
    <source>
        <dbReference type="SAM" id="MobiDB-lite"/>
    </source>
</evidence>
<proteinExistence type="inferred from homology"/>
<comment type="catalytic activity">
    <reaction evidence="5">
        <text>DNA(n) + a 2'-deoxyribonucleoside 5'-triphosphate = DNA(n+1) + diphosphate</text>
        <dbReference type="Rhea" id="RHEA:22508"/>
        <dbReference type="Rhea" id="RHEA-COMP:17339"/>
        <dbReference type="Rhea" id="RHEA-COMP:17340"/>
        <dbReference type="ChEBI" id="CHEBI:33019"/>
        <dbReference type="ChEBI" id="CHEBI:61560"/>
        <dbReference type="ChEBI" id="CHEBI:173112"/>
        <dbReference type="EC" id="2.7.7.7"/>
    </reaction>
</comment>
<dbReference type="EC" id="2.7.7.7" evidence="5"/>
<feature type="binding site" evidence="5">
    <location>
        <position position="112"/>
    </location>
    <ligand>
        <name>Mg(2+)</name>
        <dbReference type="ChEBI" id="CHEBI:18420"/>
    </ligand>
</feature>
<dbReference type="Gene3D" id="3.30.70.270">
    <property type="match status" value="1"/>
</dbReference>
<keyword evidence="5" id="KW-0479">Metal-binding</keyword>
<dbReference type="InterPro" id="IPR022880">
    <property type="entry name" value="DNApol_IV"/>
</dbReference>
<comment type="function">
    <text evidence="5">Poorly processive, error-prone DNA polymerase involved in untargeted mutagenesis. Copies undamaged DNA at stalled replication forks, which arise in vivo from mismatched or misaligned primer ends. These misaligned primers can be extended by PolIV. Exhibits no 3'-5' exonuclease (proofreading) activity. May be involved in translesional synthesis, in conjunction with the beta clamp from PolIII.</text>
</comment>
<accession>A0ABW5QZX8</accession>
<evidence type="ECO:0000256" key="3">
    <source>
        <dbReference type="ARBA" id="ARBA00022695"/>
    </source>
</evidence>
<keyword evidence="2 5" id="KW-0515">Mutator protein</keyword>
<feature type="domain" description="UmuC" evidence="7">
    <location>
        <begin position="11"/>
        <end position="193"/>
    </location>
</feature>
<keyword evidence="5" id="KW-0460">Magnesium</keyword>
<dbReference type="EMBL" id="JBHUMY010000016">
    <property type="protein sequence ID" value="MFD2661705.1"/>
    <property type="molecule type" value="Genomic_DNA"/>
</dbReference>
<dbReference type="Pfam" id="PF11798">
    <property type="entry name" value="IMS_HHH"/>
    <property type="match status" value="1"/>
</dbReference>
<evidence type="ECO:0000256" key="1">
    <source>
        <dbReference type="ARBA" id="ARBA00010945"/>
    </source>
</evidence>
<dbReference type="InterPro" id="IPR043128">
    <property type="entry name" value="Rev_trsase/Diguanyl_cyclase"/>
</dbReference>
<evidence type="ECO:0000256" key="5">
    <source>
        <dbReference type="HAMAP-Rule" id="MF_01113"/>
    </source>
</evidence>
<evidence type="ECO:0000259" key="7">
    <source>
        <dbReference type="PROSITE" id="PS50173"/>
    </source>
</evidence>
<dbReference type="InterPro" id="IPR036775">
    <property type="entry name" value="DNA_pol_Y-fam_lit_finger_sf"/>
</dbReference>
<dbReference type="Pfam" id="PF00817">
    <property type="entry name" value="IMS"/>
    <property type="match status" value="1"/>
</dbReference>
<dbReference type="CDD" id="cd03586">
    <property type="entry name" value="PolY_Pol_IV_kappa"/>
    <property type="match status" value="1"/>
</dbReference>
<comment type="caution">
    <text evidence="8">The sequence shown here is derived from an EMBL/GenBank/DDBJ whole genome shotgun (WGS) entry which is preliminary data.</text>
</comment>
<comment type="subcellular location">
    <subcellularLocation>
        <location evidence="5">Cytoplasm</location>
    </subcellularLocation>
</comment>
<dbReference type="NCBIfam" id="NF002848">
    <property type="entry name" value="PRK03103.1"/>
    <property type="match status" value="1"/>
</dbReference>
<dbReference type="Gene3D" id="3.40.1170.60">
    <property type="match status" value="1"/>
</dbReference>
<dbReference type="PANTHER" id="PTHR11076">
    <property type="entry name" value="DNA REPAIR POLYMERASE UMUC / TRANSFERASE FAMILY MEMBER"/>
    <property type="match status" value="1"/>
</dbReference>
<keyword evidence="5" id="KW-0235">DNA replication</keyword>
<dbReference type="PROSITE" id="PS50173">
    <property type="entry name" value="UMUC"/>
    <property type="match status" value="1"/>
</dbReference>
<dbReference type="Gene3D" id="3.30.1490.100">
    <property type="entry name" value="DNA polymerase, Y-family, little finger domain"/>
    <property type="match status" value="1"/>
</dbReference>
<evidence type="ECO:0000313" key="8">
    <source>
        <dbReference type="EMBL" id="MFD2661705.1"/>
    </source>
</evidence>
<protein>
    <recommendedName>
        <fullName evidence="5">DNA polymerase IV</fullName>
        <shortName evidence="5">Pol IV</shortName>
        <ecNumber evidence="5">2.7.7.7</ecNumber>
    </recommendedName>
</protein>
<keyword evidence="5" id="KW-0238">DNA-binding</keyword>
<evidence type="ECO:0000313" key="9">
    <source>
        <dbReference type="Proteomes" id="UP001597493"/>
    </source>
</evidence>
<dbReference type="InterPro" id="IPR050116">
    <property type="entry name" value="DNA_polymerase-Y"/>
</dbReference>